<organism evidence="7">
    <name type="scientific">uncultured Solirubrobacteraceae bacterium</name>
    <dbReference type="NCBI Taxonomy" id="1162706"/>
    <lineage>
        <taxon>Bacteria</taxon>
        <taxon>Bacillati</taxon>
        <taxon>Actinomycetota</taxon>
        <taxon>Thermoleophilia</taxon>
        <taxon>Solirubrobacterales</taxon>
        <taxon>Solirubrobacteraceae</taxon>
        <taxon>environmental samples</taxon>
    </lineage>
</organism>
<comment type="function">
    <text evidence="4">The branched-chain alpha-keto dehydrogenase complex catalyzes the overall conversion of alpha-keto acids to acyl-CoA and CO(2). It contains multiple copies of three enzymatic components: branched-chain alpha-keto acid decarboxylase (E1), lipoamide acyltransferase (E2) and lipoamide dehydrogenase (E3).</text>
</comment>
<proteinExistence type="inferred from homology"/>
<feature type="region of interest" description="Disordered" evidence="5">
    <location>
        <begin position="1"/>
        <end position="31"/>
    </location>
</feature>
<comment type="catalytic activity">
    <reaction evidence="4">
        <text>N(6)-[(R)-lipoyl]-L-lysyl-[protein] + 3-methyl-2-oxobutanoate + H(+) = N(6)-[(R)-S(8)-2-methylpropanoyldihydrolipoyl]-L-lysyl-[protein] + CO2</text>
        <dbReference type="Rhea" id="RHEA:13457"/>
        <dbReference type="Rhea" id="RHEA-COMP:10474"/>
        <dbReference type="Rhea" id="RHEA-COMP:10497"/>
        <dbReference type="ChEBI" id="CHEBI:11851"/>
        <dbReference type="ChEBI" id="CHEBI:15378"/>
        <dbReference type="ChEBI" id="CHEBI:16526"/>
        <dbReference type="ChEBI" id="CHEBI:83099"/>
        <dbReference type="ChEBI" id="CHEBI:83142"/>
        <dbReference type="EC" id="1.2.4.4"/>
    </reaction>
</comment>
<dbReference type="AlphaFoldDB" id="A0A6J4T242"/>
<feature type="compositionally biased region" description="Polar residues" evidence="5">
    <location>
        <begin position="1"/>
        <end position="14"/>
    </location>
</feature>
<dbReference type="EMBL" id="CADCVO010000453">
    <property type="protein sequence ID" value="CAA9511852.1"/>
    <property type="molecule type" value="Genomic_DNA"/>
</dbReference>
<evidence type="ECO:0000259" key="6">
    <source>
        <dbReference type="Pfam" id="PF00676"/>
    </source>
</evidence>
<comment type="cofactor">
    <cofactor evidence="1 4">
        <name>thiamine diphosphate</name>
        <dbReference type="ChEBI" id="CHEBI:58937"/>
    </cofactor>
</comment>
<dbReference type="InterPro" id="IPR050771">
    <property type="entry name" value="Alpha-ketoacid_DH_E1_comp"/>
</dbReference>
<evidence type="ECO:0000256" key="4">
    <source>
        <dbReference type="RuleBase" id="RU365014"/>
    </source>
</evidence>
<dbReference type="Gene3D" id="3.40.50.970">
    <property type="match status" value="1"/>
</dbReference>
<feature type="domain" description="Dehydrogenase E1 component" evidence="6">
    <location>
        <begin position="42"/>
        <end position="331"/>
    </location>
</feature>
<evidence type="ECO:0000313" key="7">
    <source>
        <dbReference type="EMBL" id="CAA9511852.1"/>
    </source>
</evidence>
<sequence>MSTVDTLSDSTLAPTTLLRPDGTLEPGGEPPLPGPEVLAAFRLMLLTRIFDERVVSLQRQGRVGTVSAVTGQEASVVGSALALQPGRDWVVPQYRELPAMLHMGYTLERFLLYYMGNPVGNQMPEGVNVLPFQISLAAQVPHAVGLAWGLRHQGSDAVVMTYFGDGASSEGDVHEAMNLAGVRRAPVVFLLQNNGWAISTPVALQTAAESFAARAAGYGIAGELVDGNDLFAVHEATRRAVARARAGEGPTLIESRTYRLGPHNTSDDPTRYVDPEELEARRRLDPLVRVRAWLAAAGLLDEAGEEELRAELVGQVASAVEAAEAFPPAHPGQIFEHVYADPPARVRAQWDAAAEG</sequence>
<dbReference type="GO" id="GO:0009083">
    <property type="term" value="P:branched-chain amino acid catabolic process"/>
    <property type="evidence" value="ECO:0007669"/>
    <property type="project" value="TreeGrafter"/>
</dbReference>
<comment type="similarity">
    <text evidence="4">Belongs to the BCKDHA family.</text>
</comment>
<dbReference type="GO" id="GO:0003863">
    <property type="term" value="F:branched-chain 2-oxo acid dehydrogenase activity"/>
    <property type="evidence" value="ECO:0007669"/>
    <property type="project" value="UniProtKB-EC"/>
</dbReference>
<dbReference type="GO" id="GO:0000287">
    <property type="term" value="F:magnesium ion binding"/>
    <property type="evidence" value="ECO:0007669"/>
    <property type="project" value="UniProtKB-ARBA"/>
</dbReference>
<dbReference type="CDD" id="cd02000">
    <property type="entry name" value="TPP_E1_PDC_ADC_BCADC"/>
    <property type="match status" value="1"/>
</dbReference>
<dbReference type="PANTHER" id="PTHR43380:SF1">
    <property type="entry name" value="2-OXOISOVALERATE DEHYDROGENASE SUBUNIT ALPHA, MITOCHONDRIAL"/>
    <property type="match status" value="1"/>
</dbReference>
<dbReference type="Pfam" id="PF00676">
    <property type="entry name" value="E1_dh"/>
    <property type="match status" value="1"/>
</dbReference>
<evidence type="ECO:0000256" key="1">
    <source>
        <dbReference type="ARBA" id="ARBA00001964"/>
    </source>
</evidence>
<evidence type="ECO:0000256" key="3">
    <source>
        <dbReference type="ARBA" id="ARBA00023052"/>
    </source>
</evidence>
<keyword evidence="2 4" id="KW-0560">Oxidoreductase</keyword>
<evidence type="ECO:0000256" key="2">
    <source>
        <dbReference type="ARBA" id="ARBA00023002"/>
    </source>
</evidence>
<name>A0A6J4T242_9ACTN</name>
<protein>
    <recommendedName>
        <fullName evidence="4">2-oxoisovalerate dehydrogenase subunit alpha</fullName>
        <ecNumber evidence="4">1.2.4.4</ecNumber>
    </recommendedName>
    <alternativeName>
        <fullName evidence="4">Branched-chain alpha-keto acid dehydrogenase E1 component alpha chain</fullName>
    </alternativeName>
</protein>
<dbReference type="EC" id="1.2.4.4" evidence="4"/>
<evidence type="ECO:0000256" key="5">
    <source>
        <dbReference type="SAM" id="MobiDB-lite"/>
    </source>
</evidence>
<reference evidence="7" key="1">
    <citation type="submission" date="2020-02" db="EMBL/GenBank/DDBJ databases">
        <authorList>
            <person name="Meier V. D."/>
        </authorList>
    </citation>
    <scope>NUCLEOTIDE SEQUENCE</scope>
    <source>
        <strain evidence="7">AVDCRST_MAG13</strain>
    </source>
</reference>
<accession>A0A6J4T242</accession>
<gene>
    <name evidence="7" type="ORF">AVDCRST_MAG13-2846</name>
</gene>
<keyword evidence="3 4" id="KW-0786">Thiamine pyrophosphate</keyword>
<dbReference type="InterPro" id="IPR001017">
    <property type="entry name" value="DH_E1"/>
</dbReference>
<dbReference type="PANTHER" id="PTHR43380">
    <property type="entry name" value="2-OXOISOVALERATE DEHYDROGENASE SUBUNIT ALPHA, MITOCHONDRIAL"/>
    <property type="match status" value="1"/>
</dbReference>
<dbReference type="SUPFAM" id="SSF52518">
    <property type="entry name" value="Thiamin diphosphate-binding fold (THDP-binding)"/>
    <property type="match status" value="1"/>
</dbReference>
<dbReference type="InterPro" id="IPR029061">
    <property type="entry name" value="THDP-binding"/>
</dbReference>